<dbReference type="InterPro" id="IPR003807">
    <property type="entry name" value="DUF202"/>
</dbReference>
<evidence type="ECO:0000313" key="8">
    <source>
        <dbReference type="EMBL" id="SMO49168.1"/>
    </source>
</evidence>
<keyword evidence="4 6" id="KW-1133">Transmembrane helix</keyword>
<evidence type="ECO:0000256" key="1">
    <source>
        <dbReference type="ARBA" id="ARBA00004651"/>
    </source>
</evidence>
<dbReference type="InterPro" id="IPR052053">
    <property type="entry name" value="IM_YidH-like"/>
</dbReference>
<name>A0A521BPT5_9BACL</name>
<keyword evidence="5 6" id="KW-0472">Membrane</keyword>
<dbReference type="RefSeq" id="WP_142504574.1">
    <property type="nucleotide sequence ID" value="NZ_FXTI01000002.1"/>
</dbReference>
<evidence type="ECO:0000256" key="2">
    <source>
        <dbReference type="ARBA" id="ARBA00022475"/>
    </source>
</evidence>
<feature type="transmembrane region" description="Helical" evidence="6">
    <location>
        <begin position="99"/>
        <end position="119"/>
    </location>
</feature>
<evidence type="ECO:0000259" key="7">
    <source>
        <dbReference type="Pfam" id="PF02656"/>
    </source>
</evidence>
<evidence type="ECO:0000256" key="4">
    <source>
        <dbReference type="ARBA" id="ARBA00022989"/>
    </source>
</evidence>
<accession>A0A521BPT5</accession>
<sequence>MKNEKTVDSRYIQQHLANERTYLAWIRTALTIMGIGYLSAKLHFLSSLYPIDIGDKIAQIIGVVSIAIGLSTIGYATLSYIKKRTAINNQTFQSPSYGLMILSGAVFVLSILFLAYLLYV</sequence>
<reference evidence="8 9" key="1">
    <citation type="submission" date="2017-05" db="EMBL/GenBank/DDBJ databases">
        <authorList>
            <person name="Varghese N."/>
            <person name="Submissions S."/>
        </authorList>
    </citation>
    <scope>NUCLEOTIDE SEQUENCE [LARGE SCALE GENOMIC DNA]</scope>
    <source>
        <strain evidence="8 9">DSM 45474</strain>
    </source>
</reference>
<evidence type="ECO:0000256" key="5">
    <source>
        <dbReference type="ARBA" id="ARBA00023136"/>
    </source>
</evidence>
<comment type="subcellular location">
    <subcellularLocation>
        <location evidence="1">Cell membrane</location>
        <topology evidence="1">Multi-pass membrane protein</topology>
    </subcellularLocation>
</comment>
<proteinExistence type="predicted"/>
<evidence type="ECO:0000256" key="6">
    <source>
        <dbReference type="SAM" id="Phobius"/>
    </source>
</evidence>
<keyword evidence="9" id="KW-1185">Reference proteome</keyword>
<feature type="transmembrane region" description="Helical" evidence="6">
    <location>
        <begin position="60"/>
        <end position="78"/>
    </location>
</feature>
<dbReference type="GO" id="GO:0005886">
    <property type="term" value="C:plasma membrane"/>
    <property type="evidence" value="ECO:0007669"/>
    <property type="project" value="UniProtKB-SubCell"/>
</dbReference>
<gene>
    <name evidence="8" type="ORF">SAMN06264849_102275</name>
</gene>
<dbReference type="Pfam" id="PF02656">
    <property type="entry name" value="DUF202"/>
    <property type="match status" value="1"/>
</dbReference>
<dbReference type="PANTHER" id="PTHR34187:SF2">
    <property type="entry name" value="DUF202 DOMAIN-CONTAINING PROTEIN"/>
    <property type="match status" value="1"/>
</dbReference>
<protein>
    <submittedName>
        <fullName evidence="8">Putative membrane protein</fullName>
    </submittedName>
</protein>
<dbReference type="Proteomes" id="UP000315636">
    <property type="component" value="Unassembled WGS sequence"/>
</dbReference>
<feature type="domain" description="DUF202" evidence="7">
    <location>
        <begin position="14"/>
        <end position="84"/>
    </location>
</feature>
<keyword evidence="2" id="KW-1003">Cell membrane</keyword>
<organism evidence="8 9">
    <name type="scientific">Melghirimyces algeriensis</name>
    <dbReference type="NCBI Taxonomy" id="910412"/>
    <lineage>
        <taxon>Bacteria</taxon>
        <taxon>Bacillati</taxon>
        <taxon>Bacillota</taxon>
        <taxon>Bacilli</taxon>
        <taxon>Bacillales</taxon>
        <taxon>Thermoactinomycetaceae</taxon>
        <taxon>Melghirimyces</taxon>
    </lineage>
</organism>
<evidence type="ECO:0000313" key="9">
    <source>
        <dbReference type="Proteomes" id="UP000315636"/>
    </source>
</evidence>
<feature type="transmembrane region" description="Helical" evidence="6">
    <location>
        <begin position="21"/>
        <end position="40"/>
    </location>
</feature>
<dbReference type="PANTHER" id="PTHR34187">
    <property type="entry name" value="FGR18P"/>
    <property type="match status" value="1"/>
</dbReference>
<keyword evidence="3 6" id="KW-0812">Transmembrane</keyword>
<dbReference type="EMBL" id="FXTI01000002">
    <property type="protein sequence ID" value="SMO49168.1"/>
    <property type="molecule type" value="Genomic_DNA"/>
</dbReference>
<dbReference type="AlphaFoldDB" id="A0A521BPT5"/>
<dbReference type="OrthoDB" id="582337at2"/>
<evidence type="ECO:0000256" key="3">
    <source>
        <dbReference type="ARBA" id="ARBA00022692"/>
    </source>
</evidence>